<accession>A0A1A9BC92</accession>
<dbReference type="SUPFAM" id="SSF63829">
    <property type="entry name" value="Calcium-dependent phosphotriesterase"/>
    <property type="match status" value="1"/>
</dbReference>
<dbReference type="Proteomes" id="UP000199558">
    <property type="component" value="Unassembled WGS sequence"/>
</dbReference>
<evidence type="ECO:0000313" key="2">
    <source>
        <dbReference type="EMBL" id="SBT66696.1"/>
    </source>
</evidence>
<evidence type="ECO:0000313" key="3">
    <source>
        <dbReference type="Proteomes" id="UP000199558"/>
    </source>
</evidence>
<dbReference type="Gene3D" id="2.130.10.10">
    <property type="entry name" value="YVTN repeat-like/Quinoprotein amine dehydrogenase"/>
    <property type="match status" value="1"/>
</dbReference>
<proteinExistence type="predicted"/>
<keyword evidence="1" id="KW-0732">Signal</keyword>
<dbReference type="AlphaFoldDB" id="A0A1A9BC92"/>
<organism evidence="2 3">
    <name type="scientific">Micromonospora sediminicola</name>
    <dbReference type="NCBI Taxonomy" id="946078"/>
    <lineage>
        <taxon>Bacteria</taxon>
        <taxon>Bacillati</taxon>
        <taxon>Actinomycetota</taxon>
        <taxon>Actinomycetes</taxon>
        <taxon>Micromonosporales</taxon>
        <taxon>Micromonosporaceae</taxon>
        <taxon>Micromonospora</taxon>
    </lineage>
</organism>
<gene>
    <name evidence="2" type="ORF">GA0070622_3723</name>
</gene>
<reference evidence="3" key="1">
    <citation type="submission" date="2016-06" db="EMBL/GenBank/DDBJ databases">
        <authorList>
            <person name="Varghese N."/>
            <person name="Submissions Spin"/>
        </authorList>
    </citation>
    <scope>NUCLEOTIDE SEQUENCE [LARGE SCALE GENOMIC DNA]</scope>
    <source>
        <strain evidence="3">DSM 45794</strain>
    </source>
</reference>
<feature type="chain" id="PRO_5008384167" evidence="1">
    <location>
        <begin position="31"/>
        <end position="327"/>
    </location>
</feature>
<evidence type="ECO:0000256" key="1">
    <source>
        <dbReference type="SAM" id="SignalP"/>
    </source>
</evidence>
<dbReference type="EMBL" id="FLRH01000003">
    <property type="protein sequence ID" value="SBT66696.1"/>
    <property type="molecule type" value="Genomic_DNA"/>
</dbReference>
<keyword evidence="3" id="KW-1185">Reference proteome</keyword>
<sequence>MVALLRRNSIMVLVPVLAAVGLVAPSPAIADAGASSPRVAGPSHRTYFPSRIALPDGFTPEGLTIGRGTTVYVGSILDGAIWRGDLRTGRGAVLVPGVPGTDKAGLKVDAQDRLWTADFSGGGASVYHARTGALLARYRFTDQPGSLVNDLVITPRAVYFTDSTRPVLYVVPLGPRGRLPAGSAVRTLALSGPAAEPDAFANGIVTLPDGDLLVAQMLAGRLVRIDPATGASRAFDLGGYSVTRADGLVRRGRTLYVIRNLTNVVAVFRLSPGYDSATLVREITDVRLRVPATGDLFGPWLYVVNGRFDVEPTPSTDYDIVRLPAWQ</sequence>
<name>A0A1A9BC92_9ACTN</name>
<dbReference type="STRING" id="946078.GA0070622_3723"/>
<dbReference type="InterPro" id="IPR015943">
    <property type="entry name" value="WD40/YVTN_repeat-like_dom_sf"/>
</dbReference>
<feature type="signal peptide" evidence="1">
    <location>
        <begin position="1"/>
        <end position="30"/>
    </location>
</feature>
<protein>
    <submittedName>
        <fullName evidence="2">Sugar lactone lactonase YvrE</fullName>
    </submittedName>
</protein>